<evidence type="ECO:0000313" key="4">
    <source>
        <dbReference type="Proteomes" id="UP000176037"/>
    </source>
</evidence>
<evidence type="ECO:0000259" key="2">
    <source>
        <dbReference type="Pfam" id="PF07589"/>
    </source>
</evidence>
<dbReference type="AlphaFoldDB" id="A0A1E8FDT0"/>
<dbReference type="PROSITE" id="PS51257">
    <property type="entry name" value="PROKAR_LIPOPROTEIN"/>
    <property type="match status" value="1"/>
</dbReference>
<dbReference type="Pfam" id="PF07589">
    <property type="entry name" value="PEP-CTERM"/>
    <property type="match status" value="1"/>
</dbReference>
<dbReference type="Proteomes" id="UP000176037">
    <property type="component" value="Unassembled WGS sequence"/>
</dbReference>
<dbReference type="EMBL" id="MJIC01000014">
    <property type="protein sequence ID" value="OFI34080.1"/>
    <property type="molecule type" value="Genomic_DNA"/>
</dbReference>
<name>A0A1E8FDT0_9ALTE</name>
<reference evidence="3 4" key="1">
    <citation type="submission" date="2016-09" db="EMBL/GenBank/DDBJ databases">
        <title>Alteromonas lipolytica, a new species isolated from sea water.</title>
        <authorList>
            <person name="Wu Y.-H."/>
            <person name="Cheng H."/>
            <person name="Xu X.-W."/>
        </authorList>
    </citation>
    <scope>NUCLEOTIDE SEQUENCE [LARGE SCALE GENOMIC DNA]</scope>
    <source>
        <strain evidence="3 4">JW12</strain>
    </source>
</reference>
<dbReference type="NCBIfam" id="NF041538">
    <property type="entry name" value="PEP_EDSA_1"/>
    <property type="match status" value="1"/>
</dbReference>
<gene>
    <name evidence="3" type="ORF">BFC17_21260</name>
</gene>
<feature type="chain" id="PRO_5009214072" description="Ice-binding protein C-terminal domain-containing protein" evidence="1">
    <location>
        <begin position="22"/>
        <end position="306"/>
    </location>
</feature>
<dbReference type="RefSeq" id="WP_070177008.1">
    <property type="nucleotide sequence ID" value="NZ_BMJR01000003.1"/>
</dbReference>
<evidence type="ECO:0000256" key="1">
    <source>
        <dbReference type="SAM" id="SignalP"/>
    </source>
</evidence>
<evidence type="ECO:0000313" key="3">
    <source>
        <dbReference type="EMBL" id="OFI34080.1"/>
    </source>
</evidence>
<accession>A0A1E8FDT0</accession>
<proteinExistence type="predicted"/>
<feature type="signal peptide" evidence="1">
    <location>
        <begin position="1"/>
        <end position="21"/>
    </location>
</feature>
<comment type="caution">
    <text evidence="3">The sequence shown here is derived from an EMBL/GenBank/DDBJ whole genome shotgun (WGS) entry which is preliminary data.</text>
</comment>
<dbReference type="STRING" id="1856405.BFC17_21260"/>
<dbReference type="OrthoDB" id="5781575at2"/>
<sequence>MKKHLIALATVALGASCTANAGVYGTAYLSLSQFSIEVQDPNSGNVISDVSNFVEIDSGSRGTAVNAGWNGFALTDQDQSGSDPEYPADAELRCMGPECGLVGLTENTSTGLTSHAFNFSAADAQVSGSLLGGDAAGFTYADAGIDTDMFSEANATSTIGNQAIASTINIAGPISIRFSALVDVLVDAFISDDIKNDNTIDAYAFASASFSATLTPVGGFLPVAGAGGSWADLASDTPGPDALSFDQTFPYQSDWFLINPGQYSLNIEQTSDVIIDQVKVIPEPSGLALMGLSILGLGFAGRRKFK</sequence>
<keyword evidence="4" id="KW-1185">Reference proteome</keyword>
<keyword evidence="1" id="KW-0732">Signal</keyword>
<dbReference type="NCBIfam" id="TIGR02595">
    <property type="entry name" value="PEP_CTERM"/>
    <property type="match status" value="1"/>
</dbReference>
<feature type="domain" description="Ice-binding protein C-terminal" evidence="2">
    <location>
        <begin position="281"/>
        <end position="304"/>
    </location>
</feature>
<dbReference type="InterPro" id="IPR013424">
    <property type="entry name" value="Ice-binding_C"/>
</dbReference>
<dbReference type="InterPro" id="IPR048213">
    <property type="entry name" value="EDSA_1-like"/>
</dbReference>
<organism evidence="3 4">
    <name type="scientific">Alteromonas lipolytica</name>
    <dbReference type="NCBI Taxonomy" id="1856405"/>
    <lineage>
        <taxon>Bacteria</taxon>
        <taxon>Pseudomonadati</taxon>
        <taxon>Pseudomonadota</taxon>
        <taxon>Gammaproteobacteria</taxon>
        <taxon>Alteromonadales</taxon>
        <taxon>Alteromonadaceae</taxon>
        <taxon>Alteromonas/Salinimonas group</taxon>
        <taxon>Alteromonas</taxon>
    </lineage>
</organism>
<protein>
    <recommendedName>
        <fullName evidence="2">Ice-binding protein C-terminal domain-containing protein</fullName>
    </recommendedName>
</protein>